<feature type="region of interest" description="Disordered" evidence="7">
    <location>
        <begin position="316"/>
        <end position="336"/>
    </location>
</feature>
<feature type="compositionally biased region" description="Basic and acidic residues" evidence="7">
    <location>
        <begin position="771"/>
        <end position="789"/>
    </location>
</feature>
<dbReference type="PROSITE" id="PS51041">
    <property type="entry name" value="EMI"/>
    <property type="match status" value="1"/>
</dbReference>
<keyword evidence="5" id="KW-1015">Disulfide bond</keyword>
<evidence type="ECO:0000256" key="8">
    <source>
        <dbReference type="SAM" id="SignalP"/>
    </source>
</evidence>
<dbReference type="PANTHER" id="PTHR15427">
    <property type="entry name" value="EMILIN ELASTIN MICROFIBRIL INTERFACE-LOCATED PROTEIN ELASTIN MICROFIBRIL INTERFACER"/>
    <property type="match status" value="1"/>
</dbReference>
<dbReference type="GO" id="GO:0005576">
    <property type="term" value="C:extracellular region"/>
    <property type="evidence" value="ECO:0007669"/>
    <property type="project" value="UniProtKB-SubCell"/>
</dbReference>
<protein>
    <recommendedName>
        <fullName evidence="9">EMI domain-containing protein</fullName>
    </recommendedName>
</protein>
<evidence type="ECO:0000259" key="9">
    <source>
        <dbReference type="PROSITE" id="PS51041"/>
    </source>
</evidence>
<evidence type="ECO:0000256" key="6">
    <source>
        <dbReference type="SAM" id="Coils"/>
    </source>
</evidence>
<evidence type="ECO:0000313" key="10">
    <source>
        <dbReference type="Ensembl" id="ENSMALP00000011136.1"/>
    </source>
</evidence>
<reference evidence="10" key="1">
    <citation type="submission" date="2025-08" db="UniProtKB">
        <authorList>
            <consortium name="Ensembl"/>
        </authorList>
    </citation>
    <scope>IDENTIFICATION</scope>
</reference>
<feature type="compositionally biased region" description="Low complexity" evidence="7">
    <location>
        <begin position="220"/>
        <end position="229"/>
    </location>
</feature>
<dbReference type="InterPro" id="IPR050392">
    <property type="entry name" value="Collagen/C1q_domain"/>
</dbReference>
<dbReference type="Gene3D" id="2.60.120.40">
    <property type="match status" value="1"/>
</dbReference>
<name>A0A3Q3QET0_MONAL</name>
<dbReference type="AlphaFoldDB" id="A0A3Q3QET0"/>
<evidence type="ECO:0000313" key="11">
    <source>
        <dbReference type="Proteomes" id="UP000261600"/>
    </source>
</evidence>
<keyword evidence="4 8" id="KW-0732">Signal</keyword>
<dbReference type="SUPFAM" id="SSF49842">
    <property type="entry name" value="TNF-like"/>
    <property type="match status" value="1"/>
</dbReference>
<dbReference type="PANTHER" id="PTHR15427:SF40">
    <property type="entry name" value="MULTIMERIN-2 PRECURSOR"/>
    <property type="match status" value="1"/>
</dbReference>
<accession>A0A3Q3QET0</accession>
<sequence>MTAVGELVLVLGLLVSAHCEVRARDPEVEEEEELGGRAEEEMGSFGIAAFPPHLERLQPVATKNPPPGQKGTFPARNGNWCAFVQKRVVTVAVVCGTEKYTIMSQSPCPSGIPDCQLVMYKLSTRPVYTQKQKIFTTLHWNCCPGHRGDNCDDTVVEQVVAAGDALLDPEAPAALPVHQMMALVMSQLQPVLEGFNRSLEQLSQQVGELARDMAQLKSSQQGPELQQGPPEGPELDEVTEEHVGARLDEVFQHISEVRRQMESQHTEMENRLHTQHAMLHYNFTSFKTDIDVKLKRQQKMLQASLQAMNTTLSELRPEGPEDQLEGQLPTPWAPQSSDTSVLWEAIERLDNTVVNNTVKVSGLMEDVEVASGSIQQLRRDVQNLEQQLDQAARTTQVLFMETGLEVEDAKVKVLSQLNELAGNLSVQVERLQQMDDDVDYLYTAIYRNGSSGDCDCKALRAAVVRLERGLANVTELANENRLTLDEASEGWAEQWGRASDWVLQVEALQYDLQQVKEALASEQSRTNALDHSLAQLTSSVTVALAQVSDLKETDAKLKENMQHLSASFNSLLQDAIRHSDVLELLLGEEVVDFLERPTQDQGAYSILGLQEQLRGHNLSITSLLGSRPGGREEMPSADQPPSSSHLPPPGTGSSSSGGPTREQQLLLHPEHSGDGSDLWKLEKTVEKLGLKLLQLEEKPCTCPNISTGRAAPPAGVDAKLQAEVVWLKRGLEEHLRVFKNVFSNADVLAASDATLELDKLWQLVKSKEKKRGEREATGRGENHRSRRDSSGGVHVPAGLSGASLLFVAASPLGVSNGSIVFKASLNRGQFHPDLGTFTALVDGVYLFVLTLDLKLGPTHVVLRRESGRAPLSLHGQEVTEAGPVTRVGLLLLREGEEVRLDLRGGAWVESEDNVFAGLLLHRTT</sequence>
<feature type="region of interest" description="Disordered" evidence="7">
    <location>
        <begin position="771"/>
        <end position="794"/>
    </location>
</feature>
<evidence type="ECO:0000256" key="3">
    <source>
        <dbReference type="ARBA" id="ARBA00022530"/>
    </source>
</evidence>
<feature type="region of interest" description="Disordered" evidence="7">
    <location>
        <begin position="215"/>
        <end position="237"/>
    </location>
</feature>
<feature type="coiled-coil region" evidence="6">
    <location>
        <begin position="367"/>
        <end position="434"/>
    </location>
</feature>
<proteinExistence type="predicted"/>
<feature type="compositionally biased region" description="Low complexity" evidence="7">
    <location>
        <begin position="640"/>
        <end position="659"/>
    </location>
</feature>
<dbReference type="Proteomes" id="UP000261600">
    <property type="component" value="Unplaced"/>
</dbReference>
<keyword evidence="2" id="KW-0964">Secreted</keyword>
<reference evidence="10" key="2">
    <citation type="submission" date="2025-09" db="UniProtKB">
        <authorList>
            <consortium name="Ensembl"/>
        </authorList>
    </citation>
    <scope>IDENTIFICATION</scope>
</reference>
<evidence type="ECO:0000256" key="1">
    <source>
        <dbReference type="ARBA" id="ARBA00004498"/>
    </source>
</evidence>
<dbReference type="InterPro" id="IPR011489">
    <property type="entry name" value="EMI_domain"/>
</dbReference>
<evidence type="ECO:0000256" key="2">
    <source>
        <dbReference type="ARBA" id="ARBA00022525"/>
    </source>
</evidence>
<comment type="subcellular location">
    <subcellularLocation>
        <location evidence="1">Secreted</location>
        <location evidence="1">Extracellular space</location>
        <location evidence="1">Extracellular matrix</location>
    </subcellularLocation>
</comment>
<feature type="signal peptide" evidence="8">
    <location>
        <begin position="1"/>
        <end position="23"/>
    </location>
</feature>
<feature type="region of interest" description="Disordered" evidence="7">
    <location>
        <begin position="621"/>
        <end position="662"/>
    </location>
</feature>
<keyword evidence="11" id="KW-1185">Reference proteome</keyword>
<evidence type="ECO:0000256" key="5">
    <source>
        <dbReference type="ARBA" id="ARBA00023157"/>
    </source>
</evidence>
<feature type="domain" description="EMI" evidence="9">
    <location>
        <begin position="77"/>
        <end position="153"/>
    </location>
</feature>
<organism evidence="10 11">
    <name type="scientific">Monopterus albus</name>
    <name type="common">Swamp eel</name>
    <dbReference type="NCBI Taxonomy" id="43700"/>
    <lineage>
        <taxon>Eukaryota</taxon>
        <taxon>Metazoa</taxon>
        <taxon>Chordata</taxon>
        <taxon>Craniata</taxon>
        <taxon>Vertebrata</taxon>
        <taxon>Euteleostomi</taxon>
        <taxon>Actinopterygii</taxon>
        <taxon>Neopterygii</taxon>
        <taxon>Teleostei</taxon>
        <taxon>Neoteleostei</taxon>
        <taxon>Acanthomorphata</taxon>
        <taxon>Anabantaria</taxon>
        <taxon>Synbranchiformes</taxon>
        <taxon>Synbranchidae</taxon>
        <taxon>Monopterus</taxon>
    </lineage>
</organism>
<dbReference type="Pfam" id="PF07546">
    <property type="entry name" value="EMI"/>
    <property type="match status" value="1"/>
</dbReference>
<keyword evidence="3" id="KW-0272">Extracellular matrix</keyword>
<keyword evidence="6" id="KW-0175">Coiled coil</keyword>
<evidence type="ECO:0000256" key="7">
    <source>
        <dbReference type="SAM" id="MobiDB-lite"/>
    </source>
</evidence>
<feature type="chain" id="PRO_5018521098" description="EMI domain-containing protein" evidence="8">
    <location>
        <begin position="24"/>
        <end position="924"/>
    </location>
</feature>
<dbReference type="Ensembl" id="ENSMALT00000011376.1">
    <property type="protein sequence ID" value="ENSMALP00000011136.1"/>
    <property type="gene ID" value="ENSMALG00000007922.1"/>
</dbReference>
<dbReference type="InterPro" id="IPR008983">
    <property type="entry name" value="Tumour_necrosis_fac-like_dom"/>
</dbReference>
<evidence type="ECO:0000256" key="4">
    <source>
        <dbReference type="ARBA" id="ARBA00022729"/>
    </source>
</evidence>